<organism evidence="1">
    <name type="scientific">Brassica oleracea</name>
    <name type="common">Wild cabbage</name>
    <dbReference type="NCBI Taxonomy" id="3712"/>
    <lineage>
        <taxon>Eukaryota</taxon>
        <taxon>Viridiplantae</taxon>
        <taxon>Streptophyta</taxon>
        <taxon>Embryophyta</taxon>
        <taxon>Tracheophyta</taxon>
        <taxon>Spermatophyta</taxon>
        <taxon>Magnoliopsida</taxon>
        <taxon>eudicotyledons</taxon>
        <taxon>Gunneridae</taxon>
        <taxon>Pentapetalae</taxon>
        <taxon>rosids</taxon>
        <taxon>malvids</taxon>
        <taxon>Brassicales</taxon>
        <taxon>Brassicaceae</taxon>
        <taxon>Brassiceae</taxon>
        <taxon>Brassica</taxon>
    </lineage>
</organism>
<sequence length="229" mass="25431">MICKRKGRYRRLRTQPLTLSFPPLPASQCRPGIHCSVSAGETTKRYMEDVPDISWGCEIYLVENATSLQRWLSDSGLPRRTSVAKNSVIHGKEAGIANHYCPSLQNSVMQQEVGEILISLLCNKCVTPHVTSVIRFWVELAVDDGKDSAMFVVFDREMTKLTKQEAVVLALEEVFFFTNKLLQLSYGEGRLSRASSSEAVVAAKLGMGGDTATPPGIEEVEKTCMSRRE</sequence>
<evidence type="ECO:0000313" key="1">
    <source>
        <dbReference type="EMBL" id="VDD24880.1"/>
    </source>
</evidence>
<accession>A0A3P6DC78</accession>
<dbReference type="EMBL" id="LR031874">
    <property type="protein sequence ID" value="VDD24880.1"/>
    <property type="molecule type" value="Genomic_DNA"/>
</dbReference>
<proteinExistence type="predicted"/>
<gene>
    <name evidence="1" type="ORF">BOLC2T10414H</name>
</gene>
<reference evidence="1" key="1">
    <citation type="submission" date="2018-11" db="EMBL/GenBank/DDBJ databases">
        <authorList>
            <consortium name="Genoscope - CEA"/>
            <person name="William W."/>
        </authorList>
    </citation>
    <scope>NUCLEOTIDE SEQUENCE</scope>
</reference>
<dbReference type="AlphaFoldDB" id="A0A3P6DC78"/>
<evidence type="ECO:0008006" key="2">
    <source>
        <dbReference type="Google" id="ProtNLM"/>
    </source>
</evidence>
<dbReference type="InterPro" id="IPR012340">
    <property type="entry name" value="NA-bd_OB-fold"/>
</dbReference>
<name>A0A3P6DC78_BRAOL</name>
<protein>
    <recommendedName>
        <fullName evidence="2">Replication factor A C-terminal domain-containing protein</fullName>
    </recommendedName>
</protein>
<dbReference type="Gene3D" id="2.40.50.140">
    <property type="entry name" value="Nucleic acid-binding proteins"/>
    <property type="match status" value="1"/>
</dbReference>